<keyword evidence="5" id="KW-1185">Reference proteome</keyword>
<keyword evidence="2" id="KW-0560">Oxidoreductase</keyword>
<gene>
    <name evidence="4" type="ORF">C7C45_25200</name>
</gene>
<name>A0A318NDK2_9ACTN</name>
<dbReference type="Pfam" id="PF08240">
    <property type="entry name" value="ADH_N"/>
    <property type="match status" value="1"/>
</dbReference>
<dbReference type="InterPro" id="IPR020843">
    <property type="entry name" value="ER"/>
</dbReference>
<dbReference type="Pfam" id="PF00107">
    <property type="entry name" value="ADH_zinc_N"/>
    <property type="match status" value="1"/>
</dbReference>
<evidence type="ECO:0000313" key="4">
    <source>
        <dbReference type="EMBL" id="PYC66298.1"/>
    </source>
</evidence>
<dbReference type="InterPro" id="IPR011032">
    <property type="entry name" value="GroES-like_sf"/>
</dbReference>
<dbReference type="RefSeq" id="WP_110566195.1">
    <property type="nucleotide sequence ID" value="NZ_PYBV01000035.1"/>
</dbReference>
<dbReference type="Gene3D" id="3.90.180.10">
    <property type="entry name" value="Medium-chain alcohol dehydrogenases, catalytic domain"/>
    <property type="match status" value="1"/>
</dbReference>
<evidence type="ECO:0000256" key="2">
    <source>
        <dbReference type="ARBA" id="ARBA00023002"/>
    </source>
</evidence>
<feature type="domain" description="Enoyl reductase (ER)" evidence="3">
    <location>
        <begin position="14"/>
        <end position="299"/>
    </location>
</feature>
<dbReference type="SUPFAM" id="SSF50129">
    <property type="entry name" value="GroES-like"/>
    <property type="match status" value="1"/>
</dbReference>
<proteinExistence type="predicted"/>
<dbReference type="InterPro" id="IPR013149">
    <property type="entry name" value="ADH-like_C"/>
</dbReference>
<dbReference type="Gene3D" id="3.40.50.720">
    <property type="entry name" value="NAD(P)-binding Rossmann-like Domain"/>
    <property type="match status" value="1"/>
</dbReference>
<dbReference type="InterPro" id="IPR013154">
    <property type="entry name" value="ADH-like_N"/>
</dbReference>
<protein>
    <submittedName>
        <fullName evidence="4">NADP-dependent oxidoreductase</fullName>
    </submittedName>
</protein>
<organism evidence="4 5">
    <name type="scientific">Micromonospora arborensis</name>
    <dbReference type="NCBI Taxonomy" id="2116518"/>
    <lineage>
        <taxon>Bacteria</taxon>
        <taxon>Bacillati</taxon>
        <taxon>Actinomycetota</taxon>
        <taxon>Actinomycetes</taxon>
        <taxon>Micromonosporales</taxon>
        <taxon>Micromonosporaceae</taxon>
        <taxon>Micromonospora</taxon>
    </lineage>
</organism>
<dbReference type="PANTHER" id="PTHR48106">
    <property type="entry name" value="QUINONE OXIDOREDUCTASE PIG3-RELATED"/>
    <property type="match status" value="1"/>
</dbReference>
<reference evidence="4 5" key="1">
    <citation type="submission" date="2018-03" db="EMBL/GenBank/DDBJ databases">
        <title>Bioinformatic expansion and discovery of thiopeptide antibiotics.</title>
        <authorList>
            <person name="Schwalen C.J."/>
            <person name="Hudson G.A."/>
            <person name="Mitchell D.A."/>
        </authorList>
    </citation>
    <scope>NUCLEOTIDE SEQUENCE [LARGE SCALE GENOMIC DNA]</scope>
    <source>
        <strain evidence="4 5">NRRL 8041</strain>
    </source>
</reference>
<dbReference type="EMBL" id="PYBV01000035">
    <property type="protein sequence ID" value="PYC66298.1"/>
    <property type="molecule type" value="Genomic_DNA"/>
</dbReference>
<dbReference type="CDD" id="cd05289">
    <property type="entry name" value="MDR_like_2"/>
    <property type="match status" value="1"/>
</dbReference>
<dbReference type="InterPro" id="IPR036291">
    <property type="entry name" value="NAD(P)-bd_dom_sf"/>
</dbReference>
<dbReference type="OrthoDB" id="9801186at2"/>
<dbReference type="SMART" id="SM00829">
    <property type="entry name" value="PKS_ER"/>
    <property type="match status" value="1"/>
</dbReference>
<sequence length="301" mass="31153">MSIRTQKWAPEGPGAERLTLHQLEVPDPGAGEVVIAVRAVGMNRIDAINLAGGAPDIGYEVSGTVAALGPDTGGHDVGDEVLSFRVKGGYATAVTVATRDVFGKPPGLGWAEAANLLLTGTTAAEMVHRTEIAAGDVVLVHGASGAVGISAVQQSKLRGARVLGTASRKNWDLLRRFGAEPVAYGPGLEQRVRELTDRVDVALDAVGTAEAVDVSLALVADRRRIASSAASYRAKSDGFWIAGHETDSAAYRDQVRSHLIELAGAGRLTVPMAKTFPFAEAPDALNLVASGHAGGNVALLV</sequence>
<dbReference type="GO" id="GO:0016651">
    <property type="term" value="F:oxidoreductase activity, acting on NAD(P)H"/>
    <property type="evidence" value="ECO:0007669"/>
    <property type="project" value="TreeGrafter"/>
</dbReference>
<dbReference type="GO" id="GO:0070402">
    <property type="term" value="F:NADPH binding"/>
    <property type="evidence" value="ECO:0007669"/>
    <property type="project" value="TreeGrafter"/>
</dbReference>
<dbReference type="Proteomes" id="UP000248333">
    <property type="component" value="Unassembled WGS sequence"/>
</dbReference>
<comment type="caution">
    <text evidence="4">The sequence shown here is derived from an EMBL/GenBank/DDBJ whole genome shotgun (WGS) entry which is preliminary data.</text>
</comment>
<evidence type="ECO:0000256" key="1">
    <source>
        <dbReference type="ARBA" id="ARBA00022857"/>
    </source>
</evidence>
<dbReference type="SUPFAM" id="SSF51735">
    <property type="entry name" value="NAD(P)-binding Rossmann-fold domains"/>
    <property type="match status" value="1"/>
</dbReference>
<accession>A0A318NDK2</accession>
<evidence type="ECO:0000313" key="5">
    <source>
        <dbReference type="Proteomes" id="UP000248333"/>
    </source>
</evidence>
<keyword evidence="1" id="KW-0521">NADP</keyword>
<dbReference type="AlphaFoldDB" id="A0A318NDK2"/>
<evidence type="ECO:0000259" key="3">
    <source>
        <dbReference type="SMART" id="SM00829"/>
    </source>
</evidence>